<dbReference type="Pfam" id="PF13795">
    <property type="entry name" value="HupE_UreJ_2"/>
    <property type="match status" value="1"/>
</dbReference>
<feature type="transmembrane region" description="Helical" evidence="1">
    <location>
        <begin position="209"/>
        <end position="226"/>
    </location>
</feature>
<keyword evidence="1" id="KW-0472">Membrane</keyword>
<evidence type="ECO:0000313" key="4">
    <source>
        <dbReference type="Proteomes" id="UP000193409"/>
    </source>
</evidence>
<reference evidence="3 4" key="1">
    <citation type="submission" date="2017-03" db="EMBL/GenBank/DDBJ databases">
        <authorList>
            <person name="Afonso C.L."/>
            <person name="Miller P.J."/>
            <person name="Scott M.A."/>
            <person name="Spackman E."/>
            <person name="Goraichik I."/>
            <person name="Dimitrov K.M."/>
            <person name="Suarez D.L."/>
            <person name="Swayne D.E."/>
        </authorList>
    </citation>
    <scope>NUCLEOTIDE SEQUENCE [LARGE SCALE GENOMIC DNA]</scope>
    <source>
        <strain evidence="3 4">CECT 7680</strain>
    </source>
</reference>
<keyword evidence="1" id="KW-0812">Transmembrane</keyword>
<feature type="transmembrane region" description="Helical" evidence="1">
    <location>
        <begin position="310"/>
        <end position="332"/>
    </location>
</feature>
<gene>
    <name evidence="3" type="ORF">PSA7680_03389</name>
</gene>
<accession>A0A1Y5TN52</accession>
<feature type="transmembrane region" description="Helical" evidence="1">
    <location>
        <begin position="268"/>
        <end position="298"/>
    </location>
</feature>
<sequence>MTRLAYALFALVLAAVALPSQGLTHALQPGYLEVQALGDDDYRAFWRRPDVQGRPMEIDALLPEACTLRRGPEPRFDGAGWVTQWITACPGGLAGGEIRIEGLEATRTDVLVRYEIAPGQGEAQRLTAKEPAFAVPRAPGAREVLVSYFGLGVEHILEGLDHLLFVFALLLLIRDRWRLLGAVTAFTVAHSFTLAAAALGWLIVPGPPVEAIIALSIMFLAAEVLKRGDGPARLSERFPWMVCFGFGLLHGLGFGSALLEIGLPQQEIWLALLAFNLGVEAGQILFILVVLSVGWLLARILPVLLDKATLIGATITRAVPYAVGGLAAFWFVERLAAF</sequence>
<feature type="transmembrane region" description="Helical" evidence="1">
    <location>
        <begin position="155"/>
        <end position="173"/>
    </location>
</feature>
<feature type="signal peptide" evidence="2">
    <location>
        <begin position="1"/>
        <end position="22"/>
    </location>
</feature>
<proteinExistence type="predicted"/>
<evidence type="ECO:0000313" key="3">
    <source>
        <dbReference type="EMBL" id="SLN64268.1"/>
    </source>
</evidence>
<evidence type="ECO:0000256" key="2">
    <source>
        <dbReference type="SAM" id="SignalP"/>
    </source>
</evidence>
<dbReference type="InterPro" id="IPR032809">
    <property type="entry name" value="Put_HupE_UreJ"/>
</dbReference>
<protein>
    <submittedName>
        <fullName evidence="3">HupE / UreJ protein</fullName>
    </submittedName>
</protein>
<name>A0A1Y5TN52_9RHOB</name>
<feature type="transmembrane region" description="Helical" evidence="1">
    <location>
        <begin position="180"/>
        <end position="203"/>
    </location>
</feature>
<dbReference type="AlphaFoldDB" id="A0A1Y5TN52"/>
<dbReference type="EMBL" id="FWFQ01000035">
    <property type="protein sequence ID" value="SLN64268.1"/>
    <property type="molecule type" value="Genomic_DNA"/>
</dbReference>
<dbReference type="RefSeq" id="WP_245824725.1">
    <property type="nucleotide sequence ID" value="NZ_FWFQ01000035.1"/>
</dbReference>
<keyword evidence="2" id="KW-0732">Signal</keyword>
<evidence type="ECO:0000256" key="1">
    <source>
        <dbReference type="SAM" id="Phobius"/>
    </source>
</evidence>
<feature type="chain" id="PRO_5012509164" evidence="2">
    <location>
        <begin position="23"/>
        <end position="338"/>
    </location>
</feature>
<feature type="transmembrane region" description="Helical" evidence="1">
    <location>
        <begin position="238"/>
        <end position="262"/>
    </location>
</feature>
<organism evidence="3 4">
    <name type="scientific">Pseudoruegeria aquimaris</name>
    <dbReference type="NCBI Taxonomy" id="393663"/>
    <lineage>
        <taxon>Bacteria</taxon>
        <taxon>Pseudomonadati</taxon>
        <taxon>Pseudomonadota</taxon>
        <taxon>Alphaproteobacteria</taxon>
        <taxon>Rhodobacterales</taxon>
        <taxon>Roseobacteraceae</taxon>
        <taxon>Pseudoruegeria</taxon>
    </lineage>
</organism>
<dbReference type="Proteomes" id="UP000193409">
    <property type="component" value="Unassembled WGS sequence"/>
</dbReference>
<keyword evidence="4" id="KW-1185">Reference proteome</keyword>
<keyword evidence="1" id="KW-1133">Transmembrane helix</keyword>